<evidence type="ECO:0000313" key="2">
    <source>
        <dbReference type="Proteomes" id="UP001160148"/>
    </source>
</evidence>
<organism evidence="1 2">
    <name type="scientific">Macrosiphum euphorbiae</name>
    <name type="common">potato aphid</name>
    <dbReference type="NCBI Taxonomy" id="13131"/>
    <lineage>
        <taxon>Eukaryota</taxon>
        <taxon>Metazoa</taxon>
        <taxon>Ecdysozoa</taxon>
        <taxon>Arthropoda</taxon>
        <taxon>Hexapoda</taxon>
        <taxon>Insecta</taxon>
        <taxon>Pterygota</taxon>
        <taxon>Neoptera</taxon>
        <taxon>Paraneoptera</taxon>
        <taxon>Hemiptera</taxon>
        <taxon>Sternorrhyncha</taxon>
        <taxon>Aphidomorpha</taxon>
        <taxon>Aphidoidea</taxon>
        <taxon>Aphididae</taxon>
        <taxon>Macrosiphini</taxon>
        <taxon>Macrosiphum</taxon>
    </lineage>
</organism>
<proteinExistence type="predicted"/>
<evidence type="ECO:0000313" key="1">
    <source>
        <dbReference type="EMBL" id="CAI6369894.1"/>
    </source>
</evidence>
<name>A0AAV0XQG6_9HEMI</name>
<reference evidence="1 2" key="1">
    <citation type="submission" date="2023-01" db="EMBL/GenBank/DDBJ databases">
        <authorList>
            <person name="Whitehead M."/>
        </authorList>
    </citation>
    <scope>NUCLEOTIDE SEQUENCE [LARGE SCALE GENOMIC DNA]</scope>
</reference>
<dbReference type="AlphaFoldDB" id="A0AAV0XQG6"/>
<dbReference type="Proteomes" id="UP001160148">
    <property type="component" value="Unassembled WGS sequence"/>
</dbReference>
<keyword evidence="2" id="KW-1185">Reference proteome</keyword>
<protein>
    <submittedName>
        <fullName evidence="1">Uncharacterized protein</fullName>
    </submittedName>
</protein>
<accession>A0AAV0XQG6</accession>
<dbReference type="EMBL" id="CARXXK010000106">
    <property type="protein sequence ID" value="CAI6369894.1"/>
    <property type="molecule type" value="Genomic_DNA"/>
</dbReference>
<comment type="caution">
    <text evidence="1">The sequence shown here is derived from an EMBL/GenBank/DDBJ whole genome shotgun (WGS) entry which is preliminary data.</text>
</comment>
<sequence>MLISMAFLEHKTYQEFVNGSTNELLIFCKLLATKGTSQATYRERLKLLSTIFEEEACVTSIFVINAKCNLLHIVTKLLSDIPSAIEKMKCDKGCTYNDLASPFIIINLSNGVDLLQKDINNY</sequence>
<gene>
    <name evidence="1" type="ORF">MEUPH1_LOCUS24078</name>
</gene>